<dbReference type="SUPFAM" id="SSF57756">
    <property type="entry name" value="Retrovirus zinc finger-like domains"/>
    <property type="match status" value="1"/>
</dbReference>
<dbReference type="AlphaFoldDB" id="A0A5S6Q2V2"/>
<dbReference type="Gene3D" id="4.10.60.10">
    <property type="entry name" value="Zinc finger, CCHC-type"/>
    <property type="match status" value="1"/>
</dbReference>
<reference evidence="3" key="2">
    <citation type="submission" date="2014-03" db="EMBL/GenBank/DDBJ databases">
        <title>The whipworm genome and dual-species transcriptomics of an intimate host-pathogen interaction.</title>
        <authorList>
            <person name="Foth B.J."/>
            <person name="Tsai I.J."/>
            <person name="Reid A.J."/>
            <person name="Bancroft A.J."/>
            <person name="Nichol S."/>
            <person name="Tracey A."/>
            <person name="Holroyd N."/>
            <person name="Cotton J.A."/>
            <person name="Stanley E.J."/>
            <person name="Zarowiecki M."/>
            <person name="Liu J.Z."/>
            <person name="Huckvale T."/>
            <person name="Cooper P.J."/>
            <person name="Grencis R.K."/>
            <person name="Berriman M."/>
        </authorList>
    </citation>
    <scope>NUCLEOTIDE SEQUENCE [LARGE SCALE GENOMIC DNA]</scope>
    <source>
        <strain evidence="3">Edinburgh</strain>
    </source>
</reference>
<dbReference type="GO" id="GO:0003676">
    <property type="term" value="F:nucleic acid binding"/>
    <property type="evidence" value="ECO:0007669"/>
    <property type="project" value="InterPro"/>
</dbReference>
<organism evidence="3 4">
    <name type="scientific">Trichuris muris</name>
    <name type="common">Mouse whipworm</name>
    <dbReference type="NCBI Taxonomy" id="70415"/>
    <lineage>
        <taxon>Eukaryota</taxon>
        <taxon>Metazoa</taxon>
        <taxon>Ecdysozoa</taxon>
        <taxon>Nematoda</taxon>
        <taxon>Enoplea</taxon>
        <taxon>Dorylaimia</taxon>
        <taxon>Trichinellida</taxon>
        <taxon>Trichuridae</taxon>
        <taxon>Trichuris</taxon>
    </lineage>
</organism>
<proteinExistence type="predicted"/>
<dbReference type="GO" id="GO:0019899">
    <property type="term" value="F:enzyme binding"/>
    <property type="evidence" value="ECO:0007669"/>
    <property type="project" value="UniProtKB-ARBA"/>
</dbReference>
<sequence length="208" mass="23731">MAGLRRLSSKCNFLELDNMLRDRLVCGLRDETLQRRLFAEKHLDIVSAWTLAQAYETARRDVDSLRGAHSAEIPIDRINIGARLQASQPASARQIDDYVCPRCRETGHDSRQCRFKNTTCSYCRRIGHIQRACYRKQTKQRKKYTKQRKEAYGADMQSRAVGDNILGDSLAGPAAIIKQKSLIPPTDSEAAKRKKPEAQLKKNNRERA</sequence>
<keyword evidence="3" id="KW-1185">Reference proteome</keyword>
<dbReference type="Proteomes" id="UP000046395">
    <property type="component" value="Unassembled WGS sequence"/>
</dbReference>
<name>A0A5S6Q2V2_TRIMR</name>
<feature type="compositionally biased region" description="Basic and acidic residues" evidence="1">
    <location>
        <begin position="196"/>
        <end position="208"/>
    </location>
</feature>
<feature type="domain" description="CCHC-type" evidence="2">
    <location>
        <begin position="119"/>
        <end position="135"/>
    </location>
</feature>
<dbReference type="WBParaSite" id="TMUE_0000001489.1">
    <property type="protein sequence ID" value="TMUE_0000001489.1"/>
    <property type="gene ID" value="WBGene00297381"/>
</dbReference>
<feature type="domain" description="CCHC-type" evidence="2">
    <location>
        <begin position="99"/>
        <end position="115"/>
    </location>
</feature>
<evidence type="ECO:0000313" key="5">
    <source>
        <dbReference type="WBParaSite" id="TMUE_3000011971.1"/>
    </source>
</evidence>
<accession>A0A5S6Q2V2</accession>
<dbReference type="InterPro" id="IPR036875">
    <property type="entry name" value="Znf_CCHC_sf"/>
</dbReference>
<reference evidence="3" key="1">
    <citation type="submission" date="2013-11" db="EMBL/GenBank/DDBJ databases">
        <authorList>
            <person name="Aslett M."/>
        </authorList>
    </citation>
    <scope>NUCLEOTIDE SEQUENCE [LARGE SCALE GENOMIC DNA]</scope>
    <source>
        <strain evidence="3">Edinburgh</strain>
    </source>
</reference>
<dbReference type="InterPro" id="IPR001878">
    <property type="entry name" value="Znf_CCHC"/>
</dbReference>
<dbReference type="SMART" id="SM00343">
    <property type="entry name" value="ZnF_C2HC"/>
    <property type="match status" value="2"/>
</dbReference>
<evidence type="ECO:0000256" key="1">
    <source>
        <dbReference type="SAM" id="MobiDB-lite"/>
    </source>
</evidence>
<evidence type="ECO:0000313" key="4">
    <source>
        <dbReference type="WBParaSite" id="TMUE_0000001489.1"/>
    </source>
</evidence>
<protein>
    <submittedName>
        <fullName evidence="4 5">CCHC-type domain-containing protein</fullName>
    </submittedName>
</protein>
<feature type="region of interest" description="Disordered" evidence="1">
    <location>
        <begin position="179"/>
        <end position="208"/>
    </location>
</feature>
<dbReference type="GO" id="GO:0008270">
    <property type="term" value="F:zinc ion binding"/>
    <property type="evidence" value="ECO:0007669"/>
    <property type="project" value="InterPro"/>
</dbReference>
<evidence type="ECO:0000259" key="2">
    <source>
        <dbReference type="SMART" id="SM00343"/>
    </source>
</evidence>
<reference evidence="4 5" key="3">
    <citation type="submission" date="2019-12" db="UniProtKB">
        <authorList>
            <consortium name="WormBaseParasite"/>
        </authorList>
    </citation>
    <scope>IDENTIFICATION</scope>
</reference>
<dbReference type="STRING" id="70415.A0A5S6Q2V2"/>
<evidence type="ECO:0000313" key="3">
    <source>
        <dbReference type="Proteomes" id="UP000046395"/>
    </source>
</evidence>
<dbReference type="WBParaSite" id="TMUE_3000011971.1">
    <property type="protein sequence ID" value="TMUE_3000011971.1"/>
    <property type="gene ID" value="WBGene00289150"/>
</dbReference>